<keyword evidence="1" id="KW-0812">Transmembrane</keyword>
<name>A0A3M7S9P9_BRAPC</name>
<keyword evidence="1" id="KW-0472">Membrane</keyword>
<proteinExistence type="predicted"/>
<keyword evidence="1" id="KW-1133">Transmembrane helix</keyword>
<evidence type="ECO:0000256" key="1">
    <source>
        <dbReference type="SAM" id="Phobius"/>
    </source>
</evidence>
<evidence type="ECO:0000313" key="3">
    <source>
        <dbReference type="Proteomes" id="UP000276133"/>
    </source>
</evidence>
<dbReference type="AlphaFoldDB" id="A0A3M7S9P9"/>
<dbReference type="EMBL" id="REGN01001792">
    <property type="protein sequence ID" value="RNA32491.1"/>
    <property type="molecule type" value="Genomic_DNA"/>
</dbReference>
<gene>
    <name evidence="2" type="ORF">BpHYR1_006793</name>
</gene>
<accession>A0A3M7S9P9</accession>
<comment type="caution">
    <text evidence="2">The sequence shown here is derived from an EMBL/GenBank/DDBJ whole genome shotgun (WGS) entry which is preliminary data.</text>
</comment>
<evidence type="ECO:0000313" key="2">
    <source>
        <dbReference type="EMBL" id="RNA32491.1"/>
    </source>
</evidence>
<sequence length="190" mass="22517">MVKLLVIVLVIFRVKLLVIVWVKLLVIVLVIFWIKLLVIVLVYVVIVFGQLGVDIFHDYQLAEKKFTYPTRVHYVRQRLFEKTEAGEEAGEQNADQYDHIVNKKNSFILDKAEENILKENKFFLSIKLTVNFNSQFQDHVFIFFTEDFFKKRHHDHLTLCHKRISRKSILGPFPYSQKNVKISQNLNKIP</sequence>
<reference evidence="2 3" key="1">
    <citation type="journal article" date="2018" name="Sci. Rep.">
        <title>Genomic signatures of local adaptation to the degree of environmental predictability in rotifers.</title>
        <authorList>
            <person name="Franch-Gras L."/>
            <person name="Hahn C."/>
            <person name="Garcia-Roger E.M."/>
            <person name="Carmona M.J."/>
            <person name="Serra M."/>
            <person name="Gomez A."/>
        </authorList>
    </citation>
    <scope>NUCLEOTIDE SEQUENCE [LARGE SCALE GENOMIC DNA]</scope>
    <source>
        <strain evidence="2">HYR1</strain>
    </source>
</reference>
<feature type="transmembrane region" description="Helical" evidence="1">
    <location>
        <begin position="26"/>
        <end position="48"/>
    </location>
</feature>
<protein>
    <submittedName>
        <fullName evidence="2">Uncharacterized protein</fullName>
    </submittedName>
</protein>
<dbReference type="Proteomes" id="UP000276133">
    <property type="component" value="Unassembled WGS sequence"/>
</dbReference>
<organism evidence="2 3">
    <name type="scientific">Brachionus plicatilis</name>
    <name type="common">Marine rotifer</name>
    <name type="synonym">Brachionus muelleri</name>
    <dbReference type="NCBI Taxonomy" id="10195"/>
    <lineage>
        <taxon>Eukaryota</taxon>
        <taxon>Metazoa</taxon>
        <taxon>Spiralia</taxon>
        <taxon>Gnathifera</taxon>
        <taxon>Rotifera</taxon>
        <taxon>Eurotatoria</taxon>
        <taxon>Monogononta</taxon>
        <taxon>Pseudotrocha</taxon>
        <taxon>Ploima</taxon>
        <taxon>Brachionidae</taxon>
        <taxon>Brachionus</taxon>
    </lineage>
</organism>
<keyword evidence="3" id="KW-1185">Reference proteome</keyword>